<dbReference type="Proteomes" id="UP000724874">
    <property type="component" value="Unassembled WGS sequence"/>
</dbReference>
<dbReference type="OrthoDB" id="2909959at2759"/>
<accession>A0A9P5NTJ1</accession>
<organism evidence="2 3">
    <name type="scientific">Gymnopilus junonius</name>
    <name type="common">Spectacular rustgill mushroom</name>
    <name type="synonym">Gymnopilus spectabilis subsp. junonius</name>
    <dbReference type="NCBI Taxonomy" id="109634"/>
    <lineage>
        <taxon>Eukaryota</taxon>
        <taxon>Fungi</taxon>
        <taxon>Dikarya</taxon>
        <taxon>Basidiomycota</taxon>
        <taxon>Agaricomycotina</taxon>
        <taxon>Agaricomycetes</taxon>
        <taxon>Agaricomycetidae</taxon>
        <taxon>Agaricales</taxon>
        <taxon>Agaricineae</taxon>
        <taxon>Hymenogastraceae</taxon>
        <taxon>Gymnopilus</taxon>
    </lineage>
</organism>
<name>A0A9P5NTJ1_GYMJU</name>
<dbReference type="Gene3D" id="1.20.1280.50">
    <property type="match status" value="1"/>
</dbReference>
<keyword evidence="3" id="KW-1185">Reference proteome</keyword>
<dbReference type="InterPro" id="IPR032675">
    <property type="entry name" value="LRR_dom_sf"/>
</dbReference>
<feature type="compositionally biased region" description="Polar residues" evidence="1">
    <location>
        <begin position="460"/>
        <end position="475"/>
    </location>
</feature>
<protein>
    <recommendedName>
        <fullName evidence="4">F-box domain-containing protein</fullName>
    </recommendedName>
</protein>
<evidence type="ECO:0000313" key="3">
    <source>
        <dbReference type="Proteomes" id="UP000724874"/>
    </source>
</evidence>
<evidence type="ECO:0000256" key="1">
    <source>
        <dbReference type="SAM" id="MobiDB-lite"/>
    </source>
</evidence>
<feature type="region of interest" description="Disordered" evidence="1">
    <location>
        <begin position="453"/>
        <end position="475"/>
    </location>
</feature>
<dbReference type="SUPFAM" id="SSF52047">
    <property type="entry name" value="RNI-like"/>
    <property type="match status" value="1"/>
</dbReference>
<evidence type="ECO:0000313" key="2">
    <source>
        <dbReference type="EMBL" id="KAF8903950.1"/>
    </source>
</evidence>
<comment type="caution">
    <text evidence="2">The sequence shown here is derived from an EMBL/GenBank/DDBJ whole genome shotgun (WGS) entry which is preliminary data.</text>
</comment>
<evidence type="ECO:0008006" key="4">
    <source>
        <dbReference type="Google" id="ProtNLM"/>
    </source>
</evidence>
<dbReference type="EMBL" id="JADNYJ010000028">
    <property type="protein sequence ID" value="KAF8903950.1"/>
    <property type="molecule type" value="Genomic_DNA"/>
</dbReference>
<dbReference type="Gene3D" id="3.80.10.10">
    <property type="entry name" value="Ribonuclease Inhibitor"/>
    <property type="match status" value="1"/>
</dbReference>
<gene>
    <name evidence="2" type="ORF">CPB84DRAFT_1706698</name>
</gene>
<sequence length="533" mass="58894">MKGNEGAQGQQAALSSADDSALQCNNPYEELAVVEAEVETVTATLTGLVRKLHLLKERINDLYSPFVRLLPPEIVSEIFIFCLPVFDSTEESPSSQGTSTPLRIGAVCSAWRRIAWSTPSIWATLVFHLTSSLNIVNQTILLEEWLSRSGQLPLSIRLSSSEEVSWVGISSEGMMKVIAQHAPRWRQVDIRLPSACFRFLPPCDDAENFPLLHSLTLKPPGGQGDRVHKVNIPESPQLRYLSLSCLYLRSVVFHFEVLTHIDLESFYIDEILEVLRQTTSLVRFTTNKVLGGDDRHGIPNEAIILPCLEVIDIHNDKGTELPLLFDKISTPKLRSLTYTGENLQAAPAAEIVELVKRSGCLLQTLNISKAPIREEPLQNLLAALPSLTSLCLIMPILTTLRHAPLTDAVLQTLDPQWASAHKVTCSLPKLRNFTYSGAQGFTWPTMLRVLESRLPPPETKGSSTTTQPLVSTETSPTVSSIRDVFLSLAFMTPEENLAYPSPDMSAFESFRARGATVVTKTTIHAEAVVEPPE</sequence>
<proteinExistence type="predicted"/>
<dbReference type="AlphaFoldDB" id="A0A9P5NTJ1"/>
<reference evidence="2" key="1">
    <citation type="submission" date="2020-11" db="EMBL/GenBank/DDBJ databases">
        <authorList>
            <consortium name="DOE Joint Genome Institute"/>
            <person name="Ahrendt S."/>
            <person name="Riley R."/>
            <person name="Andreopoulos W."/>
            <person name="LaButti K."/>
            <person name="Pangilinan J."/>
            <person name="Ruiz-duenas F.J."/>
            <person name="Barrasa J.M."/>
            <person name="Sanchez-Garcia M."/>
            <person name="Camarero S."/>
            <person name="Miyauchi S."/>
            <person name="Serrano A."/>
            <person name="Linde D."/>
            <person name="Babiker R."/>
            <person name="Drula E."/>
            <person name="Ayuso-Fernandez I."/>
            <person name="Pacheco R."/>
            <person name="Padilla G."/>
            <person name="Ferreira P."/>
            <person name="Barriuso J."/>
            <person name="Kellner H."/>
            <person name="Castanera R."/>
            <person name="Alfaro M."/>
            <person name="Ramirez L."/>
            <person name="Pisabarro A.G."/>
            <person name="Kuo A."/>
            <person name="Tritt A."/>
            <person name="Lipzen A."/>
            <person name="He G."/>
            <person name="Yan M."/>
            <person name="Ng V."/>
            <person name="Cullen D."/>
            <person name="Martin F."/>
            <person name="Rosso M.-N."/>
            <person name="Henrissat B."/>
            <person name="Hibbett D."/>
            <person name="Martinez A.T."/>
            <person name="Grigoriev I.V."/>
        </authorList>
    </citation>
    <scope>NUCLEOTIDE SEQUENCE</scope>
    <source>
        <strain evidence="2">AH 44721</strain>
    </source>
</reference>